<sequence length="204" mass="23478">MCLAHSVGVFRETGSVTHKKGAGRPSIRTEELIIDVRNRMEQDPTKSLRHLSQEIGVSYETCRTLTRHVGRRWLGISVRLASEQDIVHYPDNADIKIPLYAAASDETIEKQRSRLVYQSRKRGILENDLILSTFAAAQLNKMTKQQLDAYDKLINTARNDWDIYYWMTGKESTPKEFDSDVMDMLKEHVLKNKGMRIKQPDLPS</sequence>
<name>A0ACB9SYX4_HOLOL</name>
<keyword evidence="2" id="KW-1185">Reference proteome</keyword>
<evidence type="ECO:0000313" key="1">
    <source>
        <dbReference type="EMBL" id="KAI4459778.1"/>
    </source>
</evidence>
<comment type="caution">
    <text evidence="1">The sequence shown here is derived from an EMBL/GenBank/DDBJ whole genome shotgun (WGS) entry which is preliminary data.</text>
</comment>
<reference evidence="1" key="1">
    <citation type="submission" date="2022-04" db="EMBL/GenBank/DDBJ databases">
        <title>Chromosome-scale genome assembly of Holotrichia oblita Faldermann.</title>
        <authorList>
            <person name="Rongchong L."/>
        </authorList>
    </citation>
    <scope>NUCLEOTIDE SEQUENCE</scope>
    <source>
        <strain evidence="1">81SQS9</strain>
    </source>
</reference>
<accession>A0ACB9SYX4</accession>
<protein>
    <submittedName>
        <fullName evidence="1">Protein emi5 mitochondrial</fullName>
    </submittedName>
</protein>
<dbReference type="Proteomes" id="UP001056778">
    <property type="component" value="Chromosome 6"/>
</dbReference>
<gene>
    <name evidence="1" type="ORF">MML48_6g00000730</name>
</gene>
<proteinExistence type="predicted"/>
<dbReference type="EMBL" id="CM043020">
    <property type="protein sequence ID" value="KAI4459778.1"/>
    <property type="molecule type" value="Genomic_DNA"/>
</dbReference>
<evidence type="ECO:0000313" key="2">
    <source>
        <dbReference type="Proteomes" id="UP001056778"/>
    </source>
</evidence>
<organism evidence="1 2">
    <name type="scientific">Holotrichia oblita</name>
    <name type="common">Chafer beetle</name>
    <dbReference type="NCBI Taxonomy" id="644536"/>
    <lineage>
        <taxon>Eukaryota</taxon>
        <taxon>Metazoa</taxon>
        <taxon>Ecdysozoa</taxon>
        <taxon>Arthropoda</taxon>
        <taxon>Hexapoda</taxon>
        <taxon>Insecta</taxon>
        <taxon>Pterygota</taxon>
        <taxon>Neoptera</taxon>
        <taxon>Endopterygota</taxon>
        <taxon>Coleoptera</taxon>
        <taxon>Polyphaga</taxon>
        <taxon>Scarabaeiformia</taxon>
        <taxon>Scarabaeidae</taxon>
        <taxon>Melolonthinae</taxon>
        <taxon>Holotrichia</taxon>
    </lineage>
</organism>